<evidence type="ECO:0008006" key="6">
    <source>
        <dbReference type="Google" id="ProtNLM"/>
    </source>
</evidence>
<name>A0A0H5R636_9EUKA</name>
<dbReference type="AlphaFoldDB" id="A0A0H5R636"/>
<dbReference type="PROSITE" id="PS50090">
    <property type="entry name" value="MYB_LIKE"/>
    <property type="match status" value="1"/>
</dbReference>
<evidence type="ECO:0000256" key="1">
    <source>
        <dbReference type="ARBA" id="ARBA00023242"/>
    </source>
</evidence>
<dbReference type="Pfam" id="PF13921">
    <property type="entry name" value="Myb_DNA-bind_6"/>
    <property type="match status" value="1"/>
</dbReference>
<feature type="domain" description="HTH myb-type" evidence="4">
    <location>
        <begin position="152"/>
        <end position="211"/>
    </location>
</feature>
<dbReference type="CDD" id="cd11660">
    <property type="entry name" value="SANT_TRF"/>
    <property type="match status" value="1"/>
</dbReference>
<feature type="region of interest" description="Disordered" evidence="2">
    <location>
        <begin position="124"/>
        <end position="149"/>
    </location>
</feature>
<dbReference type="InterPro" id="IPR017930">
    <property type="entry name" value="Myb_dom"/>
</dbReference>
<feature type="region of interest" description="Disordered" evidence="2">
    <location>
        <begin position="315"/>
        <end position="395"/>
    </location>
</feature>
<dbReference type="InterPro" id="IPR009057">
    <property type="entry name" value="Homeodomain-like_sf"/>
</dbReference>
<evidence type="ECO:0000313" key="5">
    <source>
        <dbReference type="EMBL" id="CRZ09620.1"/>
    </source>
</evidence>
<proteinExistence type="predicted"/>
<feature type="domain" description="Myb-like" evidence="3">
    <location>
        <begin position="162"/>
        <end position="207"/>
    </location>
</feature>
<dbReference type="Gene3D" id="1.10.10.60">
    <property type="entry name" value="Homeodomain-like"/>
    <property type="match status" value="2"/>
</dbReference>
<evidence type="ECO:0000259" key="3">
    <source>
        <dbReference type="PROSITE" id="PS50090"/>
    </source>
</evidence>
<dbReference type="PANTHER" id="PTHR46734:SF1">
    <property type="entry name" value="TELOMERIC REPEAT-BINDING FACTOR 1"/>
    <property type="match status" value="1"/>
</dbReference>
<dbReference type="InterPro" id="IPR052450">
    <property type="entry name" value="TRBD-Containing_Protein"/>
</dbReference>
<evidence type="ECO:0000256" key="2">
    <source>
        <dbReference type="SAM" id="MobiDB-lite"/>
    </source>
</evidence>
<dbReference type="SMART" id="SM00717">
    <property type="entry name" value="SANT"/>
    <property type="match status" value="2"/>
</dbReference>
<evidence type="ECO:0000259" key="4">
    <source>
        <dbReference type="PROSITE" id="PS51294"/>
    </source>
</evidence>
<sequence>MGELDQAMTMRSSTLPEIHMLTTGVPCELHDHDLSPTGLRALLSALSRAVAFTNTTAPPPPVLAEYFDKDPALLSGWFIFRSTDKELMCDISEYDVGTYARFFLGRQYLYLTFRRHNPNLQSAIVQEEESSSDSGSDSVKVDEDEGDDLSCSPHIRRRLAMRWTDEDLNNLRSGVAQFGKDWQAILNTFDFRGRNTRALSERWHRLNATSASEHTERRGGRRYRNKYSRVSRIPSTVSVEQDVPDNIPESGRLPVCATQRFYSEVEEQNLREGVARFGSDWNKILSTYWGANPERSTKSLAKKWRVLNGLANDGVVYESGPASVSGGGDDEVDEGSAPSAAAHETRTSRRSLSSSLRRGSGGDPITASGQGQIQSEAMPSPQTVQWSKRTRRSTS</sequence>
<feature type="compositionally biased region" description="Polar residues" evidence="2">
    <location>
        <begin position="367"/>
        <end position="387"/>
    </location>
</feature>
<dbReference type="PROSITE" id="PS51294">
    <property type="entry name" value="HTH_MYB"/>
    <property type="match status" value="1"/>
</dbReference>
<reference evidence="5" key="1">
    <citation type="submission" date="2015-04" db="EMBL/GenBank/DDBJ databases">
        <title>The genome sequence of the plant pathogenic Rhizarian Plasmodiophora brassicae reveals insights in its biotrophic life cycle and the origin of chitin synthesis.</title>
        <authorList>
            <person name="Schwelm A."/>
            <person name="Fogelqvist J."/>
            <person name="Knaust A."/>
            <person name="Julke S."/>
            <person name="Lilja T."/>
            <person name="Dhandapani V."/>
            <person name="Bonilla-Rosso G."/>
            <person name="Karlsson M."/>
            <person name="Shevchenko A."/>
            <person name="Choi S.R."/>
            <person name="Kim H.G."/>
            <person name="Park J.Y."/>
            <person name="Lim Y.P."/>
            <person name="Ludwig-Muller J."/>
            <person name="Dixelius C."/>
        </authorList>
    </citation>
    <scope>NUCLEOTIDE SEQUENCE</scope>
    <source>
        <tissue evidence="5">Potato root galls</tissue>
    </source>
</reference>
<protein>
    <recommendedName>
        <fullName evidence="6">Myb-like domain-containing protein</fullName>
    </recommendedName>
</protein>
<dbReference type="EMBL" id="HACM01009178">
    <property type="protein sequence ID" value="CRZ09620.1"/>
    <property type="molecule type" value="Transcribed_RNA"/>
</dbReference>
<dbReference type="PANTHER" id="PTHR46734">
    <property type="entry name" value="TELOMERIC REPEAT-BINDING FACTOR 1 TERF1"/>
    <property type="match status" value="1"/>
</dbReference>
<accession>A0A0H5R636</accession>
<dbReference type="SUPFAM" id="SSF46689">
    <property type="entry name" value="Homeodomain-like"/>
    <property type="match status" value="2"/>
</dbReference>
<keyword evidence="1" id="KW-0539">Nucleus</keyword>
<organism evidence="5">
    <name type="scientific">Spongospora subterranea</name>
    <dbReference type="NCBI Taxonomy" id="70186"/>
    <lineage>
        <taxon>Eukaryota</taxon>
        <taxon>Sar</taxon>
        <taxon>Rhizaria</taxon>
        <taxon>Endomyxa</taxon>
        <taxon>Phytomyxea</taxon>
        <taxon>Plasmodiophorida</taxon>
        <taxon>Plasmodiophoridae</taxon>
        <taxon>Spongospora</taxon>
    </lineage>
</organism>
<dbReference type="InterPro" id="IPR001005">
    <property type="entry name" value="SANT/Myb"/>
</dbReference>